<evidence type="ECO:0000256" key="4">
    <source>
        <dbReference type="ARBA" id="ARBA00019622"/>
    </source>
</evidence>
<keyword evidence="6" id="KW-0805">Transcription regulation</keyword>
<comment type="subunit">
    <text evidence="3">Component of the SRB8-11 complex, which itself associates with the Mediator complex.</text>
</comment>
<name>A0A8K0T951_9PEZI</name>
<dbReference type="GO" id="GO:0003712">
    <property type="term" value="F:transcription coregulator activity"/>
    <property type="evidence" value="ECO:0007669"/>
    <property type="project" value="InterPro"/>
</dbReference>
<evidence type="ECO:0000256" key="11">
    <source>
        <dbReference type="ARBA" id="ARBA00032010"/>
    </source>
</evidence>
<feature type="compositionally biased region" description="Polar residues" evidence="12">
    <location>
        <begin position="1231"/>
        <end position="1240"/>
    </location>
</feature>
<comment type="similarity">
    <text evidence="2">Belongs to the Mediator complex subunit 12 family.</text>
</comment>
<dbReference type="OrthoDB" id="20828at2759"/>
<gene>
    <name evidence="14" type="ORF">B0T11DRAFT_229334</name>
</gene>
<dbReference type="SMART" id="SM01281">
    <property type="entry name" value="Med12"/>
    <property type="match status" value="1"/>
</dbReference>
<feature type="region of interest" description="Disordered" evidence="12">
    <location>
        <begin position="1231"/>
        <end position="1252"/>
    </location>
</feature>
<feature type="region of interest" description="Disordered" evidence="12">
    <location>
        <begin position="188"/>
        <end position="209"/>
    </location>
</feature>
<feature type="non-terminal residue" evidence="14">
    <location>
        <position position="1"/>
    </location>
</feature>
<dbReference type="Proteomes" id="UP000813385">
    <property type="component" value="Unassembled WGS sequence"/>
</dbReference>
<keyword evidence="5" id="KW-0678">Repressor</keyword>
<evidence type="ECO:0000256" key="6">
    <source>
        <dbReference type="ARBA" id="ARBA00023015"/>
    </source>
</evidence>
<dbReference type="Pfam" id="PF09497">
    <property type="entry name" value="Med12"/>
    <property type="match status" value="1"/>
</dbReference>
<dbReference type="Pfam" id="PF25326">
    <property type="entry name" value="ARM_SRB8"/>
    <property type="match status" value="1"/>
</dbReference>
<dbReference type="PANTHER" id="PTHR46567">
    <property type="entry name" value="MEDIATOR OF RNA POLYMERASE II TRANSCRIPTION SUBUNIT 12"/>
    <property type="match status" value="1"/>
</dbReference>
<dbReference type="GO" id="GO:0006357">
    <property type="term" value="P:regulation of transcription by RNA polymerase II"/>
    <property type="evidence" value="ECO:0007669"/>
    <property type="project" value="InterPro"/>
</dbReference>
<evidence type="ECO:0000256" key="5">
    <source>
        <dbReference type="ARBA" id="ARBA00022491"/>
    </source>
</evidence>
<proteinExistence type="inferred from homology"/>
<sequence length="1564" mass="172187">IAHPQHPSPNPSFCRITENVAASDPHLAMNSRTPMGVQPPRPPQRSLSSGLTVQRPPHQRTLSAQYLPQSPIRRENLIDLTADANDAAVAQNRYGTLPRRGGSRLKLELSNDPSIFQPAVESPHPLTPSRALPVPKTETSGLADMASPMSARTLHPDSDNLPMPMPRRRQRFVLATPVKATQTPAIATKKDGRPKPYSVEIPPDAPRYAPLHKKPDAAKTAYPASTAAGKPTHEMGYADFVPWNGNHAEDQLSDSIIKQGYFDKAPVTQTETTSAKAAIFPALKHKNGLNLLSNIFVGVMNQRKHNGQVTAPSAFKPPPRVTLTDTKREAWMKDLANPSISLRRLSRTIPHGIRGKGLLDHCLSKNIPTERAIWLVRCVGANDLRTVKRKGVNNAVVVGGETKWLKEWTVYVEQFVDSVTSSFGDADWKARVQYAIRLATHLYAESLVDRDHYMDWLVSGLENSSQAKLPMWILVTQIYWKDLLRLRRYGRRLVAGMLTHLNTIHQDPDRDILAPLAGRLSSLLLTLLCTSQDNFLSPTVWLKCRDALYHSIPANHDAAQAAFKWLSMRNEKLLSSNGKSQPANRQILIKHLDATFQTLLTPELASTCWAVSEDKAMITRTVLDWCTSFYRHGAAKVYVAATLLRTWAQIGVDVTTALLEFLDISPPQVATSKQSFYQLAAELTRTGHFNPPAYTLWLISRGGLRNPSETEPDAQCATRLLVELPLQYLAATFKETRAHLLRRASYDVNVEAQNTETAMKVVDTALRINMSSDPNDQELPGPSLPFSSIRKRIANSSRALQMAVGAHLVQVVETEGLHMSPETFGLVRSLLDAAMDYISMAQVIKLVARSNNADVLAACADTVNVHLPVFAAAGAARDLCDMLLDRMKIMTGDHGLAARPLLVALCSLTSQMPGLSNTAAHLRRDLQQSDRSTAIDACSPVSENMTARLQDAESDLQEEIEKLLINGSSVDKPTMDRLFHTIVSRLETCWSSSADKQGTFSALLARLRLFDRQHFDVRMTDWVHHVSSLKARPSLVDIYPSLISLSCLSFTMILTTTSVEAVKVASGGVQPGRTSTYMQEVLQLATCPLPASAAVSSEEAYRFYIQQRLVLQQHQKELAVLVRNALIEFSKLQHQQADLTAAPLSKSKAQSHMLDLIRALILMDSQTTSQALGVRLPDLPIGALLANITTRLLAPAKDPDAPMTFETVLEMASDFALPFCQLKLSIGLSSTRTSSPGTGDQQQQQQQQPSHVDMLSKALNQAVDTKNMTWTSVLPYLSEEITEHLKKQSQARFLGLFPSLKTGTAGDDGAALPSMQLTEGLLSVVEAIIRGRPALRVSQLNPTMVDKLTELWEVLANDDPDKKNLRTAVLQHWLPALLKYIILHTAVGEGGSPATPAASNMKPPITSIATETRARMLVVLAGLILELDGLGVSEAPSYRELRETIFDLGLFLADNLPEDARLQCVRLVIAGGNAQSAGSSDARLRYLFSSPPAWKEQFMLAHRQNPTPPTTGPARPRMPISVQGYQKLTPYVFRKWELLAEPSPVVGENDTALSLALFEAIKVQ</sequence>
<organism evidence="14 15">
    <name type="scientific">Plectosphaerella cucumerina</name>
    <dbReference type="NCBI Taxonomy" id="40658"/>
    <lineage>
        <taxon>Eukaryota</taxon>
        <taxon>Fungi</taxon>
        <taxon>Dikarya</taxon>
        <taxon>Ascomycota</taxon>
        <taxon>Pezizomycotina</taxon>
        <taxon>Sordariomycetes</taxon>
        <taxon>Hypocreomycetidae</taxon>
        <taxon>Glomerellales</taxon>
        <taxon>Plectosphaerellaceae</taxon>
        <taxon>Plectosphaerella</taxon>
    </lineage>
</organism>
<keyword evidence="7" id="KW-0010">Activator</keyword>
<evidence type="ECO:0000313" key="14">
    <source>
        <dbReference type="EMBL" id="KAH7358571.1"/>
    </source>
</evidence>
<evidence type="ECO:0000256" key="10">
    <source>
        <dbReference type="ARBA" id="ARBA00025661"/>
    </source>
</evidence>
<evidence type="ECO:0000256" key="12">
    <source>
        <dbReference type="SAM" id="MobiDB-lite"/>
    </source>
</evidence>
<comment type="subcellular location">
    <subcellularLocation>
        <location evidence="1">Nucleus</location>
    </subcellularLocation>
</comment>
<evidence type="ECO:0000313" key="15">
    <source>
        <dbReference type="Proteomes" id="UP000813385"/>
    </source>
</evidence>
<dbReference type="GO" id="GO:0016592">
    <property type="term" value="C:mediator complex"/>
    <property type="evidence" value="ECO:0007669"/>
    <property type="project" value="InterPro"/>
</dbReference>
<keyword evidence="15" id="KW-1185">Reference proteome</keyword>
<evidence type="ECO:0000256" key="9">
    <source>
        <dbReference type="ARBA" id="ARBA00023242"/>
    </source>
</evidence>
<comment type="caution">
    <text evidence="14">The sequence shown here is derived from an EMBL/GenBank/DDBJ whole genome shotgun (WGS) entry which is preliminary data.</text>
</comment>
<evidence type="ECO:0000256" key="7">
    <source>
        <dbReference type="ARBA" id="ARBA00023159"/>
    </source>
</evidence>
<feature type="region of interest" description="Disordered" evidence="12">
    <location>
        <begin position="117"/>
        <end position="164"/>
    </location>
</feature>
<keyword evidence="8" id="KW-0804">Transcription</keyword>
<feature type="region of interest" description="Disordered" evidence="12">
    <location>
        <begin position="27"/>
        <end position="58"/>
    </location>
</feature>
<evidence type="ECO:0000256" key="3">
    <source>
        <dbReference type="ARBA" id="ARBA00011629"/>
    </source>
</evidence>
<dbReference type="EMBL" id="JAGPXD010000004">
    <property type="protein sequence ID" value="KAH7358571.1"/>
    <property type="molecule type" value="Genomic_DNA"/>
</dbReference>
<keyword evidence="9" id="KW-0539">Nucleus</keyword>
<protein>
    <recommendedName>
        <fullName evidence="4">Mediator of RNA polymerase II transcription subunit 12</fullName>
    </recommendedName>
    <alternativeName>
        <fullName evidence="11">Mediator complex subunit 12</fullName>
    </alternativeName>
</protein>
<accession>A0A8K0T951</accession>
<evidence type="ECO:0000256" key="8">
    <source>
        <dbReference type="ARBA" id="ARBA00023163"/>
    </source>
</evidence>
<dbReference type="InterPro" id="IPR057344">
    <property type="entry name" value="ARM_SRB8"/>
</dbReference>
<comment type="function">
    <text evidence="10">Component of the SRB8-11 complex. The SRB8-11 complex is a regulatory module of the Mediator complex which is itself involved in regulation of basal and activated RNA polymerase II-dependent transcription. The SRB8-11 complex may be involved in the transcriptional repression of a subset of genes regulated by Mediator. It may inhibit the association of the Mediator complex with RNA polymerase II to form the holoenzyme complex.</text>
</comment>
<reference evidence="14" key="1">
    <citation type="journal article" date="2021" name="Nat. Commun.">
        <title>Genetic determinants of endophytism in the Arabidopsis root mycobiome.</title>
        <authorList>
            <person name="Mesny F."/>
            <person name="Miyauchi S."/>
            <person name="Thiergart T."/>
            <person name="Pickel B."/>
            <person name="Atanasova L."/>
            <person name="Karlsson M."/>
            <person name="Huettel B."/>
            <person name="Barry K.W."/>
            <person name="Haridas S."/>
            <person name="Chen C."/>
            <person name="Bauer D."/>
            <person name="Andreopoulos W."/>
            <person name="Pangilinan J."/>
            <person name="LaButti K."/>
            <person name="Riley R."/>
            <person name="Lipzen A."/>
            <person name="Clum A."/>
            <person name="Drula E."/>
            <person name="Henrissat B."/>
            <person name="Kohler A."/>
            <person name="Grigoriev I.V."/>
            <person name="Martin F.M."/>
            <person name="Hacquard S."/>
        </authorList>
    </citation>
    <scope>NUCLEOTIDE SEQUENCE</scope>
    <source>
        <strain evidence="14">MPI-CAGE-AT-0016</strain>
    </source>
</reference>
<evidence type="ECO:0000259" key="13">
    <source>
        <dbReference type="SMART" id="SM01281"/>
    </source>
</evidence>
<dbReference type="PANTHER" id="PTHR46567:SF1">
    <property type="entry name" value="MEDIATOR OF RNA POLYMERASE II TRANSCRIPTION SUBUNIT 12"/>
    <property type="match status" value="1"/>
</dbReference>
<evidence type="ECO:0000256" key="1">
    <source>
        <dbReference type="ARBA" id="ARBA00004123"/>
    </source>
</evidence>
<feature type="domain" description="Mediator complex subunit Med12" evidence="13">
    <location>
        <begin position="314"/>
        <end position="377"/>
    </location>
</feature>
<dbReference type="InterPro" id="IPR019035">
    <property type="entry name" value="Mediator_Med12"/>
</dbReference>
<evidence type="ECO:0000256" key="2">
    <source>
        <dbReference type="ARBA" id="ARBA00010289"/>
    </source>
</evidence>